<dbReference type="PANTHER" id="PTHR43201">
    <property type="entry name" value="ACYL-COA SYNTHETASE"/>
    <property type="match status" value="1"/>
</dbReference>
<keyword evidence="2 5" id="KW-0436">Ligase</keyword>
<evidence type="ECO:0000256" key="1">
    <source>
        <dbReference type="ARBA" id="ARBA00006432"/>
    </source>
</evidence>
<protein>
    <submittedName>
        <fullName evidence="5">Acyl--CoA ligase</fullName>
    </submittedName>
</protein>
<dbReference type="Pfam" id="PF13193">
    <property type="entry name" value="AMP-binding_C"/>
    <property type="match status" value="1"/>
</dbReference>
<feature type="domain" description="AMP-dependent synthetase/ligase" evidence="3">
    <location>
        <begin position="60"/>
        <end position="405"/>
    </location>
</feature>
<comment type="similarity">
    <text evidence="1">Belongs to the ATP-dependent AMP-binding enzyme family.</text>
</comment>
<dbReference type="InterPro" id="IPR045851">
    <property type="entry name" value="AMP-bd_C_sf"/>
</dbReference>
<dbReference type="InterPro" id="IPR025110">
    <property type="entry name" value="AMP-bd_C"/>
</dbReference>
<evidence type="ECO:0000313" key="6">
    <source>
        <dbReference type="Proteomes" id="UP001140272"/>
    </source>
</evidence>
<reference evidence="5" key="2">
    <citation type="journal article" date="2022" name="BMC Genomics">
        <title>Comparative genome analysis of mycobacteria focusing on tRNA and non-coding RNA.</title>
        <authorList>
            <person name="Behra P.R.K."/>
            <person name="Pettersson B.M.F."/>
            <person name="Ramesh M."/>
            <person name="Das S."/>
            <person name="Dasgupta S."/>
            <person name="Kirsebom L.A."/>
        </authorList>
    </citation>
    <scope>NUCLEOTIDE SEQUENCE</scope>
    <source>
        <strain evidence="5">DSM 45406</strain>
    </source>
</reference>
<dbReference type="GO" id="GO:0031956">
    <property type="term" value="F:medium-chain fatty acid-CoA ligase activity"/>
    <property type="evidence" value="ECO:0007669"/>
    <property type="project" value="TreeGrafter"/>
</dbReference>
<comment type="caution">
    <text evidence="5">The sequence shown here is derived from an EMBL/GenBank/DDBJ whole genome shotgun (WGS) entry which is preliminary data.</text>
</comment>
<dbReference type="InterPro" id="IPR042099">
    <property type="entry name" value="ANL_N_sf"/>
</dbReference>
<gene>
    <name evidence="5" type="ORF">H7H73_07300</name>
</gene>
<dbReference type="Gene3D" id="3.40.50.12780">
    <property type="entry name" value="N-terminal domain of ligase-like"/>
    <property type="match status" value="1"/>
</dbReference>
<sequence>MASPPSSSCAALYYPRVDAGRTAAEPAWSSRVYRDSYAGHPGLLYQHGPSTFTALIAGTRRWTDRDFLVQGERRISYARFRAALPRAVEQLTALGIGAGDRVMVFGYNSPEWVLALWSLWLTGAVPVLGNRWWSRAEIAHATTLLNLRHILTDTAVDAPTATSDLADLAAAFASAGEDGNLVSAERDLDDEALVLFTSGSSGMPKAVQLSRRSVIANQQNIFARSGRRPDRLASDSPAVVSLASTPMFHIGGCSALLTHFLTGGRIVVPQGRFDAGRAMALIEAERVAVWGAVPTMAVRVLEHPDFGSYDLTSLRSWPLGGAPVSPHLLQRIRTALPNLATRGLSNTWGMTEAGGFLTVADGRDLLERPGTVGRPYPVVEVRIDSPDADGVGEVLARSPTVMLGYAGRDDGTVDAEGWLRSGDLGHLDDDGYLYIDGRSKDMVIRGGENIACPQVEAALMSHPAVVEVAVFGIPHADLGEELAAVVVHRDGTAPPAVDALRAHLADSVASFAVPTAWHLTTTPLPTLAGEKVDKKTLAAGFGKV</sequence>
<dbReference type="Pfam" id="PF00501">
    <property type="entry name" value="AMP-binding"/>
    <property type="match status" value="1"/>
</dbReference>
<evidence type="ECO:0000259" key="4">
    <source>
        <dbReference type="Pfam" id="PF13193"/>
    </source>
</evidence>
<dbReference type="InterPro" id="IPR020845">
    <property type="entry name" value="AMP-binding_CS"/>
</dbReference>
<name>A0A9X2YAH8_9MYCO</name>
<evidence type="ECO:0000256" key="2">
    <source>
        <dbReference type="ARBA" id="ARBA00022598"/>
    </source>
</evidence>
<dbReference type="AlphaFoldDB" id="A0A9X2YAH8"/>
<dbReference type="PROSITE" id="PS00455">
    <property type="entry name" value="AMP_BINDING"/>
    <property type="match status" value="1"/>
</dbReference>
<dbReference type="GO" id="GO:0006631">
    <property type="term" value="P:fatty acid metabolic process"/>
    <property type="evidence" value="ECO:0007669"/>
    <property type="project" value="TreeGrafter"/>
</dbReference>
<dbReference type="SUPFAM" id="SSF56801">
    <property type="entry name" value="Acetyl-CoA synthetase-like"/>
    <property type="match status" value="1"/>
</dbReference>
<proteinExistence type="inferred from homology"/>
<evidence type="ECO:0000259" key="3">
    <source>
        <dbReference type="Pfam" id="PF00501"/>
    </source>
</evidence>
<accession>A0A9X2YAH8</accession>
<dbReference type="InterPro" id="IPR000873">
    <property type="entry name" value="AMP-dep_synth/lig_dom"/>
</dbReference>
<dbReference type="PANTHER" id="PTHR43201:SF5">
    <property type="entry name" value="MEDIUM-CHAIN ACYL-COA LIGASE ACSF2, MITOCHONDRIAL"/>
    <property type="match status" value="1"/>
</dbReference>
<feature type="domain" description="AMP-binding enzyme C-terminal" evidence="4">
    <location>
        <begin position="454"/>
        <end position="520"/>
    </location>
</feature>
<dbReference type="EMBL" id="JACKRN010000265">
    <property type="protein sequence ID" value="MCV7070312.1"/>
    <property type="molecule type" value="Genomic_DNA"/>
</dbReference>
<reference evidence="5" key="1">
    <citation type="submission" date="2020-07" db="EMBL/GenBank/DDBJ databases">
        <authorList>
            <person name="Pettersson B.M.F."/>
            <person name="Behra P.R.K."/>
            <person name="Ramesh M."/>
            <person name="Das S."/>
            <person name="Dasgupta S."/>
            <person name="Kirsebom L.A."/>
        </authorList>
    </citation>
    <scope>NUCLEOTIDE SEQUENCE</scope>
    <source>
        <strain evidence="5">DSM 45406</strain>
    </source>
</reference>
<organism evidence="5 6">
    <name type="scientific">Mycolicibacterium rufum</name>
    <dbReference type="NCBI Taxonomy" id="318424"/>
    <lineage>
        <taxon>Bacteria</taxon>
        <taxon>Bacillati</taxon>
        <taxon>Actinomycetota</taxon>
        <taxon>Actinomycetes</taxon>
        <taxon>Mycobacteriales</taxon>
        <taxon>Mycobacteriaceae</taxon>
        <taxon>Mycolicibacterium</taxon>
    </lineage>
</organism>
<evidence type="ECO:0000313" key="5">
    <source>
        <dbReference type="EMBL" id="MCV7070312.1"/>
    </source>
</evidence>
<dbReference type="Proteomes" id="UP001140272">
    <property type="component" value="Unassembled WGS sequence"/>
</dbReference>
<dbReference type="Gene3D" id="3.30.300.30">
    <property type="match status" value="1"/>
</dbReference>